<dbReference type="AlphaFoldDB" id="A0A0A0B4Y0"/>
<proteinExistence type="predicted"/>
<feature type="transmembrane region" description="Helical" evidence="2">
    <location>
        <begin position="12"/>
        <end position="29"/>
    </location>
</feature>
<keyword evidence="5" id="KW-1185">Reference proteome</keyword>
<dbReference type="InterPro" id="IPR028087">
    <property type="entry name" value="Tad_N"/>
</dbReference>
<feature type="domain" description="Putative Flp pilus-assembly TadG-like N-terminal" evidence="3">
    <location>
        <begin position="153"/>
        <end position="200"/>
    </location>
</feature>
<reference evidence="4 5" key="1">
    <citation type="submission" date="2013-10" db="EMBL/GenBank/DDBJ databases">
        <authorList>
            <person name="Wang G."/>
            <person name="Zhuang W."/>
        </authorList>
    </citation>
    <scope>NUCLEOTIDE SEQUENCE [LARGE SCALE GENOMIC DNA]</scope>
    <source>
        <strain evidence="4 5">DSM 20118</strain>
    </source>
</reference>
<evidence type="ECO:0000256" key="2">
    <source>
        <dbReference type="SAM" id="Phobius"/>
    </source>
</evidence>
<keyword evidence="2" id="KW-0472">Membrane</keyword>
<feature type="transmembrane region" description="Helical" evidence="2">
    <location>
        <begin position="155"/>
        <end position="177"/>
    </location>
</feature>
<evidence type="ECO:0000256" key="1">
    <source>
        <dbReference type="SAM" id="MobiDB-lite"/>
    </source>
</evidence>
<feature type="transmembrane region" description="Helical" evidence="2">
    <location>
        <begin position="49"/>
        <end position="68"/>
    </location>
</feature>
<protein>
    <recommendedName>
        <fullName evidence="3">Putative Flp pilus-assembly TadG-like N-terminal domain-containing protein</fullName>
    </recommendedName>
</protein>
<organism evidence="4 5">
    <name type="scientific">Cellulomonas cellasea DSM 20118</name>
    <dbReference type="NCBI Taxonomy" id="1408250"/>
    <lineage>
        <taxon>Bacteria</taxon>
        <taxon>Bacillati</taxon>
        <taxon>Actinomycetota</taxon>
        <taxon>Actinomycetes</taxon>
        <taxon>Micrococcales</taxon>
        <taxon>Cellulomonadaceae</taxon>
        <taxon>Cellulomonas</taxon>
    </lineage>
</organism>
<dbReference type="Proteomes" id="UP000029833">
    <property type="component" value="Unassembled WGS sequence"/>
</dbReference>
<evidence type="ECO:0000313" key="4">
    <source>
        <dbReference type="EMBL" id="KGM01885.1"/>
    </source>
</evidence>
<dbReference type="RefSeq" id="WP_034630777.1">
    <property type="nucleotide sequence ID" value="NZ_AXNT01000077.1"/>
</dbReference>
<gene>
    <name evidence="4" type="ORF">Q760_16600</name>
</gene>
<evidence type="ECO:0000313" key="5">
    <source>
        <dbReference type="Proteomes" id="UP000029833"/>
    </source>
</evidence>
<feature type="compositionally biased region" description="Pro residues" evidence="1">
    <location>
        <begin position="317"/>
        <end position="338"/>
    </location>
</feature>
<comment type="caution">
    <text evidence="4">The sequence shown here is derived from an EMBL/GenBank/DDBJ whole genome shotgun (WGS) entry which is preliminary data.</text>
</comment>
<feature type="transmembrane region" description="Helical" evidence="2">
    <location>
        <begin position="111"/>
        <end position="134"/>
    </location>
</feature>
<dbReference type="Pfam" id="PF13400">
    <property type="entry name" value="Tad"/>
    <property type="match status" value="1"/>
</dbReference>
<dbReference type="OrthoDB" id="9838257at2"/>
<evidence type="ECO:0000259" key="3">
    <source>
        <dbReference type="Pfam" id="PF13400"/>
    </source>
</evidence>
<feature type="transmembrane region" description="Helical" evidence="2">
    <location>
        <begin position="80"/>
        <end position="105"/>
    </location>
</feature>
<name>A0A0A0B4Y0_9CELL</name>
<feature type="region of interest" description="Disordered" evidence="1">
    <location>
        <begin position="316"/>
        <end position="338"/>
    </location>
</feature>
<sequence>MTARSVDLRGVGLFVLLDLVTYAAVYWLIVPALEEVLATLDPTTLTATGHVLTAVRLTFIGAVVTRAVRSRRGLANRTDIIPTIVVAAVLAWGLQTTFGVAALVLMGLPAIGWDVVVALVEWVAFGLLGAMFVTPGEAMTVPLRYRVAADDRGSVNMFLVPATVALVFVTLLAIVVIGSGTNDRREATTAADAAALAAVQEWERELEGFYLPRASASQHASFWSLAGTPLSALVPAGAMEAEAAKFADRNDATLLDLDIDVARAEVRVRVRNDDTVPQTGRQVESTASAALEFRSGLCRSGGRLGYLIGGTCVTTPAPLPTPTPTPTPTVTPTPGVTPPPVTPAPPPPFSIPGGLGVFRVDAVITG</sequence>
<dbReference type="EMBL" id="AXNT01000077">
    <property type="protein sequence ID" value="KGM01885.1"/>
    <property type="molecule type" value="Genomic_DNA"/>
</dbReference>
<keyword evidence="2" id="KW-0812">Transmembrane</keyword>
<keyword evidence="2" id="KW-1133">Transmembrane helix</keyword>
<accession>A0A0A0B4Y0</accession>
<dbReference type="STRING" id="1408250.Q760_16600"/>